<evidence type="ECO:0000256" key="1">
    <source>
        <dbReference type="SAM" id="SignalP"/>
    </source>
</evidence>
<feature type="signal peptide" evidence="1">
    <location>
        <begin position="1"/>
        <end position="18"/>
    </location>
</feature>
<sequence>MFKFYGIVLACLVAVALGGPVDVPHSCDKHKCPAGEHCELTPVQCIREPCYPVPTCHADQLIDEPHTCDKHQCPEGKHCELTPIQCIRAPCYPVPNCYDD</sequence>
<accession>A0A4V6A5B3</accession>
<gene>
    <name evidence="2" type="ORF">L596_013915</name>
</gene>
<dbReference type="Proteomes" id="UP000298663">
    <property type="component" value="Unassembled WGS sequence"/>
</dbReference>
<evidence type="ECO:0000313" key="2">
    <source>
        <dbReference type="EMBL" id="TKR89875.1"/>
    </source>
</evidence>
<reference evidence="2 3" key="1">
    <citation type="journal article" date="2015" name="Genome Biol.">
        <title>Comparative genomics of Steinernema reveals deeply conserved gene regulatory networks.</title>
        <authorList>
            <person name="Dillman A.R."/>
            <person name="Macchietto M."/>
            <person name="Porter C.F."/>
            <person name="Rogers A."/>
            <person name="Williams B."/>
            <person name="Antoshechkin I."/>
            <person name="Lee M.M."/>
            <person name="Goodwin Z."/>
            <person name="Lu X."/>
            <person name="Lewis E.E."/>
            <person name="Goodrich-Blair H."/>
            <person name="Stock S.P."/>
            <person name="Adams B.J."/>
            <person name="Sternberg P.W."/>
            <person name="Mortazavi A."/>
        </authorList>
    </citation>
    <scope>NUCLEOTIDE SEQUENCE [LARGE SCALE GENOMIC DNA]</scope>
    <source>
        <strain evidence="2 3">ALL</strain>
    </source>
</reference>
<feature type="chain" id="PRO_5020673350" description="Follistatin-like domain-containing protein" evidence="1">
    <location>
        <begin position="19"/>
        <end position="100"/>
    </location>
</feature>
<keyword evidence="3" id="KW-1185">Reference proteome</keyword>
<dbReference type="OrthoDB" id="152433at2759"/>
<dbReference type="EMBL" id="AZBU02000003">
    <property type="protein sequence ID" value="TKR89875.1"/>
    <property type="molecule type" value="Genomic_DNA"/>
</dbReference>
<proteinExistence type="predicted"/>
<dbReference type="AlphaFoldDB" id="A0A4V6A5B3"/>
<name>A0A4V6A5B3_STECR</name>
<keyword evidence="1" id="KW-0732">Signal</keyword>
<evidence type="ECO:0008006" key="4">
    <source>
        <dbReference type="Google" id="ProtNLM"/>
    </source>
</evidence>
<protein>
    <recommendedName>
        <fullName evidence="4">Follistatin-like domain-containing protein</fullName>
    </recommendedName>
</protein>
<organism evidence="2 3">
    <name type="scientific">Steinernema carpocapsae</name>
    <name type="common">Entomopathogenic nematode</name>
    <dbReference type="NCBI Taxonomy" id="34508"/>
    <lineage>
        <taxon>Eukaryota</taxon>
        <taxon>Metazoa</taxon>
        <taxon>Ecdysozoa</taxon>
        <taxon>Nematoda</taxon>
        <taxon>Chromadorea</taxon>
        <taxon>Rhabditida</taxon>
        <taxon>Tylenchina</taxon>
        <taxon>Panagrolaimomorpha</taxon>
        <taxon>Strongyloidoidea</taxon>
        <taxon>Steinernematidae</taxon>
        <taxon>Steinernema</taxon>
    </lineage>
</organism>
<evidence type="ECO:0000313" key="3">
    <source>
        <dbReference type="Proteomes" id="UP000298663"/>
    </source>
</evidence>
<reference evidence="2 3" key="2">
    <citation type="journal article" date="2019" name="G3 (Bethesda)">
        <title>Hybrid Assembly of the Genome of the Entomopathogenic Nematode Steinernema carpocapsae Identifies the X-Chromosome.</title>
        <authorList>
            <person name="Serra L."/>
            <person name="Macchietto M."/>
            <person name="Macias-Munoz A."/>
            <person name="McGill C.J."/>
            <person name="Rodriguez I.M."/>
            <person name="Rodriguez B."/>
            <person name="Murad R."/>
            <person name="Mortazavi A."/>
        </authorList>
    </citation>
    <scope>NUCLEOTIDE SEQUENCE [LARGE SCALE GENOMIC DNA]</scope>
    <source>
        <strain evidence="2 3">ALL</strain>
    </source>
</reference>
<comment type="caution">
    <text evidence="2">The sequence shown here is derived from an EMBL/GenBank/DDBJ whole genome shotgun (WGS) entry which is preliminary data.</text>
</comment>